<dbReference type="PROSITE" id="PS50943">
    <property type="entry name" value="HTH_CROC1"/>
    <property type="match status" value="1"/>
</dbReference>
<dbReference type="Gene3D" id="1.10.260.40">
    <property type="entry name" value="lambda repressor-like DNA-binding domains"/>
    <property type="match status" value="1"/>
</dbReference>
<evidence type="ECO:0000313" key="2">
    <source>
        <dbReference type="EMBL" id="WLV77068.1"/>
    </source>
</evidence>
<dbReference type="EMBL" id="CP132482">
    <property type="protein sequence ID" value="WLV77068.1"/>
    <property type="molecule type" value="Genomic_DNA"/>
</dbReference>
<protein>
    <recommendedName>
        <fullName evidence="1">HTH cro/C1-type domain-containing protein</fullName>
    </recommendedName>
</protein>
<proteinExistence type="predicted"/>
<dbReference type="InterPro" id="IPR010982">
    <property type="entry name" value="Lambda_DNA-bd_dom_sf"/>
</dbReference>
<dbReference type="RefSeq" id="WP_306386706.1">
    <property type="nucleotide sequence ID" value="NZ_CP132482.1"/>
</dbReference>
<keyword evidence="3" id="KW-1185">Reference proteome</keyword>
<dbReference type="InterPro" id="IPR001387">
    <property type="entry name" value="Cro/C1-type_HTH"/>
</dbReference>
<evidence type="ECO:0000313" key="3">
    <source>
        <dbReference type="Proteomes" id="UP001233112"/>
    </source>
</evidence>
<dbReference type="SUPFAM" id="SSF47413">
    <property type="entry name" value="lambda repressor-like DNA-binding domains"/>
    <property type="match status" value="1"/>
</dbReference>
<reference evidence="2 3" key="1">
    <citation type="submission" date="2023-08" db="EMBL/GenBank/DDBJ databases">
        <authorList>
            <person name="Buchebner-Jance M."/>
        </authorList>
    </citation>
    <scope>NUCLEOTIDE SEQUENCE [LARGE SCALE GENOMIC DNA]</scope>
    <source>
        <strain evidence="2 3">NCIMB 15471</strain>
    </source>
</reference>
<evidence type="ECO:0000259" key="1">
    <source>
        <dbReference type="PROSITE" id="PS50943"/>
    </source>
</evidence>
<organism evidence="2 3">
    <name type="scientific">Lacticaseibacillus parahuelsenbergensis</name>
    <dbReference type="NCBI Taxonomy" id="3068305"/>
    <lineage>
        <taxon>Bacteria</taxon>
        <taxon>Bacillati</taxon>
        <taxon>Bacillota</taxon>
        <taxon>Bacilli</taxon>
        <taxon>Lactobacillales</taxon>
        <taxon>Lactobacillaceae</taxon>
        <taxon>Lacticaseibacillus</taxon>
    </lineage>
</organism>
<accession>A0ABY9L021</accession>
<dbReference type="Proteomes" id="UP001233112">
    <property type="component" value="Chromosome"/>
</dbReference>
<feature type="domain" description="HTH cro/C1-type" evidence="1">
    <location>
        <begin position="15"/>
        <end position="71"/>
    </location>
</feature>
<gene>
    <name evidence="2" type="ORF">LACPH_001790</name>
</gene>
<sequence length="107" mass="12697">MENIRGFNAYVSEAVRYYERKMGLNHEQLASYLGVSENFIKQVTSRQTDKHYNLYHLWKLSQLLKTPVDSLLHPINDFEAFKQVFPLATNSYYKQFIQQLKSTEESE</sequence>
<name>A0ABY9L021_9LACO</name>